<dbReference type="SMART" id="SM00267">
    <property type="entry name" value="GGDEF"/>
    <property type="match status" value="1"/>
</dbReference>
<dbReference type="FunFam" id="3.30.70.270:FF:000001">
    <property type="entry name" value="Diguanylate cyclase domain protein"/>
    <property type="match status" value="1"/>
</dbReference>
<dbReference type="HOGENOM" id="CLU_291326_0_0_6"/>
<dbReference type="SUPFAM" id="SSF55073">
    <property type="entry name" value="Nucleotide cyclase"/>
    <property type="match status" value="1"/>
</dbReference>
<gene>
    <name evidence="6" type="ORF">THITH_12710</name>
</gene>
<dbReference type="InterPro" id="IPR000160">
    <property type="entry name" value="GGDEF_dom"/>
</dbReference>
<dbReference type="InterPro" id="IPR000014">
    <property type="entry name" value="PAS"/>
</dbReference>
<dbReference type="InterPro" id="IPR000700">
    <property type="entry name" value="PAS-assoc_C"/>
</dbReference>
<evidence type="ECO:0000259" key="3">
    <source>
        <dbReference type="PROSITE" id="PS50112"/>
    </source>
</evidence>
<dbReference type="InterPro" id="IPR052155">
    <property type="entry name" value="Biofilm_reg_signaling"/>
</dbReference>
<evidence type="ECO:0000256" key="1">
    <source>
        <dbReference type="ARBA" id="ARBA00001946"/>
    </source>
</evidence>
<dbReference type="CDD" id="cd00130">
    <property type="entry name" value="PAS"/>
    <property type="match status" value="3"/>
</dbReference>
<accession>W0DQ18</accession>
<dbReference type="Gene3D" id="3.30.450.20">
    <property type="entry name" value="PAS domain"/>
    <property type="match status" value="4"/>
</dbReference>
<evidence type="ECO:0000313" key="7">
    <source>
        <dbReference type="Proteomes" id="UP000005289"/>
    </source>
</evidence>
<dbReference type="Proteomes" id="UP000005289">
    <property type="component" value="Chromosome"/>
</dbReference>
<dbReference type="Gene3D" id="3.30.70.270">
    <property type="match status" value="1"/>
</dbReference>
<dbReference type="PROSITE" id="PS50113">
    <property type="entry name" value="PAC"/>
    <property type="match status" value="3"/>
</dbReference>
<evidence type="ECO:0000256" key="2">
    <source>
        <dbReference type="SAM" id="Phobius"/>
    </source>
</evidence>
<dbReference type="STRING" id="713585.THITH_12710"/>
<dbReference type="InterPro" id="IPR043128">
    <property type="entry name" value="Rev_trsase/Diguanyl_cyclase"/>
</dbReference>
<comment type="cofactor">
    <cofactor evidence="1">
        <name>Mg(2+)</name>
        <dbReference type="ChEBI" id="CHEBI:18420"/>
    </cofactor>
</comment>
<protein>
    <recommendedName>
        <fullName evidence="8">Diguanylate cyclase</fullName>
    </recommendedName>
</protein>
<dbReference type="InterPro" id="IPR013655">
    <property type="entry name" value="PAS_fold_3"/>
</dbReference>
<dbReference type="SMART" id="SM00091">
    <property type="entry name" value="PAS"/>
    <property type="match status" value="4"/>
</dbReference>
<dbReference type="RefSeq" id="WP_006748437.1">
    <property type="nucleotide sequence ID" value="NZ_CP007029.1"/>
</dbReference>
<dbReference type="Pfam" id="PF14827">
    <property type="entry name" value="dCache_3"/>
    <property type="match status" value="1"/>
</dbReference>
<feature type="domain" description="PAC" evidence="4">
    <location>
        <begin position="443"/>
        <end position="496"/>
    </location>
</feature>
<name>W0DQ18_9GAMM</name>
<keyword evidence="2" id="KW-0472">Membrane</keyword>
<dbReference type="InterPro" id="IPR001610">
    <property type="entry name" value="PAC"/>
</dbReference>
<reference evidence="6 7" key="1">
    <citation type="submission" date="2013-12" db="EMBL/GenBank/DDBJ databases">
        <authorList>
            <consortium name="DOE Joint Genome Institute"/>
            <person name="Muyzer G."/>
            <person name="Huntemann M."/>
            <person name="Han J."/>
            <person name="Chen A."/>
            <person name="Kyrpides N."/>
            <person name="Mavromatis K."/>
            <person name="Markowitz V."/>
            <person name="Palaniappan K."/>
            <person name="Ivanova N."/>
            <person name="Schaumberg A."/>
            <person name="Pati A."/>
            <person name="Liolios K."/>
            <person name="Nordberg H.P."/>
            <person name="Cantor M.N."/>
            <person name="Hua S.X."/>
            <person name="Woyke T."/>
        </authorList>
    </citation>
    <scope>NUCLEOTIDE SEQUENCE [LARGE SCALE GENOMIC DNA]</scope>
    <source>
        <strain evidence="6 7">ARh 1</strain>
    </source>
</reference>
<dbReference type="InterPro" id="IPR029150">
    <property type="entry name" value="dCache_3"/>
</dbReference>
<keyword evidence="2" id="KW-1133">Transmembrane helix</keyword>
<feature type="domain" description="GGDEF" evidence="5">
    <location>
        <begin position="916"/>
        <end position="1048"/>
    </location>
</feature>
<dbReference type="Gene3D" id="2.10.70.100">
    <property type="match status" value="1"/>
</dbReference>
<dbReference type="NCBIfam" id="TIGR00254">
    <property type="entry name" value="GGDEF"/>
    <property type="match status" value="1"/>
</dbReference>
<evidence type="ECO:0000313" key="6">
    <source>
        <dbReference type="EMBL" id="AHE98970.1"/>
    </source>
</evidence>
<organism evidence="6 7">
    <name type="scientific">Thioalkalivibrio paradoxus ARh 1</name>
    <dbReference type="NCBI Taxonomy" id="713585"/>
    <lineage>
        <taxon>Bacteria</taxon>
        <taxon>Pseudomonadati</taxon>
        <taxon>Pseudomonadota</taxon>
        <taxon>Gammaproteobacteria</taxon>
        <taxon>Chromatiales</taxon>
        <taxon>Ectothiorhodospiraceae</taxon>
        <taxon>Thioalkalivibrio</taxon>
    </lineage>
</organism>
<dbReference type="GO" id="GO:0003824">
    <property type="term" value="F:catalytic activity"/>
    <property type="evidence" value="ECO:0007669"/>
    <property type="project" value="UniProtKB-ARBA"/>
</dbReference>
<feature type="transmembrane region" description="Helical" evidence="2">
    <location>
        <begin position="6"/>
        <end position="29"/>
    </location>
</feature>
<feature type="domain" description="PAS" evidence="3">
    <location>
        <begin position="625"/>
        <end position="700"/>
    </location>
</feature>
<dbReference type="Pfam" id="PF08447">
    <property type="entry name" value="PAS_3"/>
    <property type="match status" value="2"/>
</dbReference>
<dbReference type="SUPFAM" id="SSF55785">
    <property type="entry name" value="PYP-like sensor domain (PAS domain)"/>
    <property type="match status" value="4"/>
</dbReference>
<dbReference type="SMART" id="SM00086">
    <property type="entry name" value="PAC"/>
    <property type="match status" value="3"/>
</dbReference>
<dbReference type="PANTHER" id="PTHR44757:SF2">
    <property type="entry name" value="BIOFILM ARCHITECTURE MAINTENANCE PROTEIN MBAA"/>
    <property type="match status" value="1"/>
</dbReference>
<dbReference type="Pfam" id="PF00990">
    <property type="entry name" value="GGDEF"/>
    <property type="match status" value="1"/>
</dbReference>
<dbReference type="NCBIfam" id="TIGR00229">
    <property type="entry name" value="sensory_box"/>
    <property type="match status" value="3"/>
</dbReference>
<keyword evidence="7" id="KW-1185">Reference proteome</keyword>
<dbReference type="InterPro" id="IPR013656">
    <property type="entry name" value="PAS_4"/>
</dbReference>
<dbReference type="PANTHER" id="PTHR44757">
    <property type="entry name" value="DIGUANYLATE CYCLASE DGCP"/>
    <property type="match status" value="1"/>
</dbReference>
<dbReference type="OrthoDB" id="5777124at2"/>
<dbReference type="KEGG" id="tti:THITH_12710"/>
<proteinExistence type="predicted"/>
<feature type="domain" description="PAS" evidence="3">
    <location>
        <begin position="398"/>
        <end position="443"/>
    </location>
</feature>
<dbReference type="Pfam" id="PF08448">
    <property type="entry name" value="PAS_4"/>
    <property type="match status" value="1"/>
</dbReference>
<keyword evidence="2" id="KW-0812">Transmembrane</keyword>
<dbReference type="PROSITE" id="PS50887">
    <property type="entry name" value="GGDEF"/>
    <property type="match status" value="1"/>
</dbReference>
<sequence>MRHFSFAVTALLGSALLALSFVLIGVFSWHQERKTFERTLAQEAVSLHTTFEVALANLEQKMLGLATMTAADPGVQRLVSQANHSVAAEGGGPGGEDSDRLRTALHDLLASTWDDMQGRSGVRQFQFYLETGPVSFLRMHAPGHYGDDLLPQRQLVRDVNADQQPRAGFETGRTGSGVRAAVPVWHVDPDGKRHFAGALELGASFDSTIAQLGQQTGAGFAVLLTRQHLERAVLNDFRAHAGSCIGDDCRWYLAATSDERTKDWATAAMIGPSTLAGSRLIERDGGTWHLAGFPLRDYRGQGELEREPVGSVLIWQDKTHELAAWRGQRWQQALLLLMAYSLGQAGLLWSLWNTRRGLNRGVARATLALRERADVLQRAESMAHMGSWRLEMPAGEHYWSPETRQIFGVDPDVPADRDLLLARVHAEDREHVDSAWQAALRGAPYDVEYRIQANGAMRWVREMAEFSFAKVGQPISAIGTVQDITDAKPAELALRASEERYRSTLAAVKDGLWEWHVPSGEVWWDRRCYEMLGYPPAAFKVDLETWRNLIHPDDVAQSYREVERQLAEGETFVIEFRYRCADDGWLWVQGRGKVVAWKQGKPLRVVGTHTDISARKEVEEALHRMARRNELLLMAAGEGIYGVDLQGHTTFINPAALEMLGYTEAEILGKGQHAVFHHTRPDGRPYPESECPVTLTLEDGEPRRCDDEWFFRKDGSRFPIALTVAPVEEAGERSGAVVLFQDMTTRRAMEQALQKASTRLATVIGSFHGGILLEDETRHILLANQTFCELFSIPAPPDALVGADCSGSAEQVKGLFAHPERFVRRIDELLQRRESVIGEELSMADGRALERDYVPIVSEQGFLGHLWLYRDITERKEREFALHRLATTDTLTGLPNRRYFLERLEQELARFHRHHKVVALTMIDIDHFKQVNDSHGHVVGDAVLRHLAELLWQSLRKTDLAGRLGGEEFAVLLPGSDLEGGRTYAERLRERVASTPCVHAGTEIRYTVSIGVTVLAEQDTSSDQPLARADAGLYSAKDKGRNRVESQD</sequence>
<dbReference type="CDD" id="cd01949">
    <property type="entry name" value="GGDEF"/>
    <property type="match status" value="1"/>
</dbReference>
<dbReference type="Pfam" id="PF13426">
    <property type="entry name" value="PAS_9"/>
    <property type="match status" value="1"/>
</dbReference>
<dbReference type="EMBL" id="CP007029">
    <property type="protein sequence ID" value="AHE98970.1"/>
    <property type="molecule type" value="Genomic_DNA"/>
</dbReference>
<feature type="domain" description="PAC" evidence="4">
    <location>
        <begin position="704"/>
        <end position="755"/>
    </location>
</feature>
<dbReference type="PROSITE" id="PS50112">
    <property type="entry name" value="PAS"/>
    <property type="match status" value="2"/>
</dbReference>
<evidence type="ECO:0008006" key="8">
    <source>
        <dbReference type="Google" id="ProtNLM"/>
    </source>
</evidence>
<dbReference type="AlphaFoldDB" id="W0DQ18"/>
<dbReference type="InterPro" id="IPR035965">
    <property type="entry name" value="PAS-like_dom_sf"/>
</dbReference>
<evidence type="ECO:0000259" key="5">
    <source>
        <dbReference type="PROSITE" id="PS50887"/>
    </source>
</evidence>
<feature type="domain" description="PAC" evidence="4">
    <location>
        <begin position="572"/>
        <end position="624"/>
    </location>
</feature>
<dbReference type="InterPro" id="IPR029787">
    <property type="entry name" value="Nucleotide_cyclase"/>
</dbReference>
<evidence type="ECO:0000259" key="4">
    <source>
        <dbReference type="PROSITE" id="PS50113"/>
    </source>
</evidence>